<accession>A0ABY7U5P4</accession>
<dbReference type="EMBL" id="CP063189">
    <property type="protein sequence ID" value="WCZ32017.1"/>
    <property type="molecule type" value="Genomic_DNA"/>
</dbReference>
<protein>
    <recommendedName>
        <fullName evidence="3">TIGR02569 family protein</fullName>
    </recommendedName>
</protein>
<proteinExistence type="predicted"/>
<sequence length="259" mass="27955">MPQPPEKVLEAFHATSAPDEAVQLGPAWDNGPRVGDVVFARAGQLTSWSAKVREKLQVDGARVARPVLSTDGRYTVAGWKATQFVAGDVARRVDETAQLGLRLDDAAGELTVPHAGTASARTDIFARAEAAAWEETGETYRDLDADAESPLVVGHADLLGTTIYAGANPPTIVDFVPTAAPRPRGFTSALVIVDGLIAGAVDDRICDRFAHIPNLDQLLLRAVAYRRYVNDFHPRSRANTRSYIEDVEELLVSRVSAIM</sequence>
<dbReference type="RefSeq" id="WP_022863618.1">
    <property type="nucleotide sequence ID" value="NZ_ATVG01000013.1"/>
</dbReference>
<evidence type="ECO:0008006" key="3">
    <source>
        <dbReference type="Google" id="ProtNLM"/>
    </source>
</evidence>
<dbReference type="Proteomes" id="UP001220064">
    <property type="component" value="Chromosome"/>
</dbReference>
<dbReference type="NCBIfam" id="TIGR02569">
    <property type="entry name" value="TIGR02569_actnb"/>
    <property type="match status" value="1"/>
</dbReference>
<dbReference type="InterPro" id="IPR013402">
    <property type="entry name" value="CHP02569"/>
</dbReference>
<name>A0ABY7U5P4_9CORY</name>
<keyword evidence="2" id="KW-1185">Reference proteome</keyword>
<organism evidence="1 2">
    <name type="scientific">Corynebacterium massiliense DSM 45435</name>
    <dbReference type="NCBI Taxonomy" id="1121364"/>
    <lineage>
        <taxon>Bacteria</taxon>
        <taxon>Bacillati</taxon>
        <taxon>Actinomycetota</taxon>
        <taxon>Actinomycetes</taxon>
        <taxon>Mycobacteriales</taxon>
        <taxon>Corynebacteriaceae</taxon>
        <taxon>Corynebacterium</taxon>
    </lineage>
</organism>
<reference evidence="1 2" key="1">
    <citation type="submission" date="2020-10" db="EMBL/GenBank/DDBJ databases">
        <title>Complete genome sequence of Corynebacterium massiliense DSM 45435, type strain of Corynebacterium massiliense.</title>
        <authorList>
            <person name="Busche T."/>
            <person name="Kalinowski J."/>
            <person name="Ruckert C."/>
        </authorList>
    </citation>
    <scope>NUCLEOTIDE SEQUENCE [LARGE SCALE GENOMIC DNA]</scope>
    <source>
        <strain evidence="1 2">DSM 45435</strain>
    </source>
</reference>
<evidence type="ECO:0000313" key="2">
    <source>
        <dbReference type="Proteomes" id="UP001220064"/>
    </source>
</evidence>
<evidence type="ECO:0000313" key="1">
    <source>
        <dbReference type="EMBL" id="WCZ32017.1"/>
    </source>
</evidence>
<gene>
    <name evidence="1" type="ORF">CMASS_02790</name>
</gene>